<dbReference type="EMBL" id="JALPRY010000004">
    <property type="protein sequence ID" value="MCK8779219.1"/>
    <property type="molecule type" value="Genomic_DNA"/>
</dbReference>
<sequence length="96" mass="10766">MQPREADQGKKRPVRWRTVAVKFTNQAPEKVETPGEALDKLLHDWPRDDGRHYRSAKTNCRAAAKAQLDPELAREAFLRATAEAEILGPSDDEGKG</sequence>
<accession>A0ABT0IMV7</accession>
<organism evidence="1 2">
    <name type="scientific">Neorhizobium turbinariae</name>
    <dbReference type="NCBI Taxonomy" id="2937795"/>
    <lineage>
        <taxon>Bacteria</taxon>
        <taxon>Pseudomonadati</taxon>
        <taxon>Pseudomonadota</taxon>
        <taxon>Alphaproteobacteria</taxon>
        <taxon>Hyphomicrobiales</taxon>
        <taxon>Rhizobiaceae</taxon>
        <taxon>Rhizobium/Agrobacterium group</taxon>
        <taxon>Neorhizobium</taxon>
    </lineage>
</organism>
<keyword evidence="2" id="KW-1185">Reference proteome</keyword>
<evidence type="ECO:0000313" key="2">
    <source>
        <dbReference type="Proteomes" id="UP001202827"/>
    </source>
</evidence>
<protein>
    <submittedName>
        <fullName evidence="1">DUF982 domain-containing protein</fullName>
    </submittedName>
</protein>
<gene>
    <name evidence="1" type="ORF">M0654_04395</name>
</gene>
<proteinExistence type="predicted"/>
<dbReference type="Gene3D" id="6.10.250.730">
    <property type="match status" value="1"/>
</dbReference>
<name>A0ABT0IMV7_9HYPH</name>
<reference evidence="1 2" key="1">
    <citation type="submission" date="2022-04" db="EMBL/GenBank/DDBJ databases">
        <title>Rhizobium coralii sp. nov., isolated from coral Turbinaria peltata.</title>
        <authorList>
            <person name="Sun H."/>
        </authorList>
    </citation>
    <scope>NUCLEOTIDE SEQUENCE [LARGE SCALE GENOMIC DNA]</scope>
    <source>
        <strain evidence="1 2">NTR19</strain>
    </source>
</reference>
<evidence type="ECO:0000313" key="1">
    <source>
        <dbReference type="EMBL" id="MCK8779219.1"/>
    </source>
</evidence>
<comment type="caution">
    <text evidence="1">The sequence shown here is derived from an EMBL/GenBank/DDBJ whole genome shotgun (WGS) entry which is preliminary data.</text>
</comment>
<dbReference type="Pfam" id="PF06169">
    <property type="entry name" value="DUF982"/>
    <property type="match status" value="1"/>
</dbReference>
<dbReference type="InterPro" id="IPR010385">
    <property type="entry name" value="DUF982"/>
</dbReference>
<dbReference type="Proteomes" id="UP001202827">
    <property type="component" value="Unassembled WGS sequence"/>
</dbReference>
<dbReference type="RefSeq" id="WP_248681997.1">
    <property type="nucleotide sequence ID" value="NZ_JALPRY010000004.1"/>
</dbReference>